<dbReference type="InterPro" id="IPR036514">
    <property type="entry name" value="SGNH_hydro_sf"/>
</dbReference>
<proteinExistence type="predicted"/>
<dbReference type="InterPro" id="IPR006998">
    <property type="entry name" value="DltD"/>
</dbReference>
<gene>
    <name evidence="1" type="primary">dltD</name>
    <name evidence="1" type="ORF">IAA63_12275</name>
</gene>
<comment type="caution">
    <text evidence="1">The sequence shown here is derived from an EMBL/GenBank/DDBJ whole genome shotgun (WGS) entry which is preliminary data.</text>
</comment>
<feature type="non-terminal residue" evidence="1">
    <location>
        <position position="1"/>
    </location>
</feature>
<name>A0A9D1NXG8_9FIRM</name>
<evidence type="ECO:0000313" key="2">
    <source>
        <dbReference type="Proteomes" id="UP000886723"/>
    </source>
</evidence>
<protein>
    <submittedName>
        <fullName evidence="1">D-alanyl-lipoteichoic acid biosynthesis protein DltD</fullName>
    </submittedName>
</protein>
<dbReference type="AlphaFoldDB" id="A0A9D1NXG8"/>
<dbReference type="PANTHER" id="PTHR40039">
    <property type="entry name" value="PROTEIN DLTD"/>
    <property type="match status" value="1"/>
</dbReference>
<dbReference type="NCBIfam" id="TIGR04092">
    <property type="entry name" value="LTA_DltD"/>
    <property type="match status" value="1"/>
</dbReference>
<accession>A0A9D1NXG8</accession>
<dbReference type="Proteomes" id="UP000886723">
    <property type="component" value="Unassembled WGS sequence"/>
</dbReference>
<dbReference type="SUPFAM" id="SSF52266">
    <property type="entry name" value="SGNH hydrolase"/>
    <property type="match status" value="1"/>
</dbReference>
<reference evidence="1" key="1">
    <citation type="submission" date="2020-10" db="EMBL/GenBank/DDBJ databases">
        <authorList>
            <person name="Gilroy R."/>
        </authorList>
    </citation>
    <scope>NUCLEOTIDE SEQUENCE</scope>
    <source>
        <strain evidence="1">ChiBcec2-4451</strain>
    </source>
</reference>
<evidence type="ECO:0000313" key="1">
    <source>
        <dbReference type="EMBL" id="HIV13895.1"/>
    </source>
</evidence>
<dbReference type="Gene3D" id="3.40.50.1110">
    <property type="entry name" value="SGNH hydrolase"/>
    <property type="match status" value="1"/>
</dbReference>
<dbReference type="PANTHER" id="PTHR40039:SF1">
    <property type="entry name" value="PROTEIN DLTD"/>
    <property type="match status" value="1"/>
</dbReference>
<sequence length="390" mass="44077">ALILAAGSAAGIHGFCQGRVRRDSHTFATWSSEKKFLSWQGLAANLDEQVVPVFGSSEIQHGSNTRFHPAQVFADTSFQPMLIGAGYYQSLNHAITLASLGDRVKSKKAVLLLSPQWFRGHGVKAEAFASRFSEIQFLHMLENPGISRETKAYLTERTNTLLEKDPKTLARVEQYTREASGGRMSVWEKACMKIYKSFLQEKDLCQTVMAEELAGIPPVKGPASSGTSEASCQPDWSVLWQEAQEQGEAQEQNPYYMEPGAWKKKESLIRRGKVKRDMVTDGYKSREETGDLKAFLAVCREMEIEPLVVILPVNGYWYDYTGYGKEARAKYYERIRALLDEEQVSYADLSGEEYTRYFFEDGIHPSGKGWTKINEILYRFYQEDGTQAEG</sequence>
<reference evidence="1" key="2">
    <citation type="journal article" date="2021" name="PeerJ">
        <title>Extensive microbial diversity within the chicken gut microbiome revealed by metagenomics and culture.</title>
        <authorList>
            <person name="Gilroy R."/>
            <person name="Ravi A."/>
            <person name="Getino M."/>
            <person name="Pursley I."/>
            <person name="Horton D.L."/>
            <person name="Alikhan N.F."/>
            <person name="Baker D."/>
            <person name="Gharbi K."/>
            <person name="Hall N."/>
            <person name="Watson M."/>
            <person name="Adriaenssens E.M."/>
            <person name="Foster-Nyarko E."/>
            <person name="Jarju S."/>
            <person name="Secka A."/>
            <person name="Antonio M."/>
            <person name="Oren A."/>
            <person name="Chaudhuri R.R."/>
            <person name="La Ragione R."/>
            <person name="Hildebrand F."/>
            <person name="Pallen M.J."/>
        </authorList>
    </citation>
    <scope>NUCLEOTIDE SEQUENCE</scope>
    <source>
        <strain evidence="1">ChiBcec2-4451</strain>
    </source>
</reference>
<dbReference type="InterPro" id="IPR023896">
    <property type="entry name" value="LTA_DltD"/>
</dbReference>
<dbReference type="Pfam" id="PF04914">
    <property type="entry name" value="DltD"/>
    <property type="match status" value="1"/>
</dbReference>
<organism evidence="1 2">
    <name type="scientific">Candidatus Pullilachnospira stercoravium</name>
    <dbReference type="NCBI Taxonomy" id="2840913"/>
    <lineage>
        <taxon>Bacteria</taxon>
        <taxon>Bacillati</taxon>
        <taxon>Bacillota</taxon>
        <taxon>Clostridia</taxon>
        <taxon>Lachnospirales</taxon>
        <taxon>Lachnospiraceae</taxon>
        <taxon>Lachnospiraceae incertae sedis</taxon>
        <taxon>Candidatus Pullilachnospira</taxon>
    </lineage>
</organism>
<dbReference type="EMBL" id="DVON01000261">
    <property type="protein sequence ID" value="HIV13895.1"/>
    <property type="molecule type" value="Genomic_DNA"/>
</dbReference>